<gene>
    <name evidence="2" type="ORF">BU14_2627s0001</name>
</gene>
<dbReference type="AlphaFoldDB" id="A0A1X6NIU0"/>
<evidence type="ECO:0000313" key="3">
    <source>
        <dbReference type="Proteomes" id="UP000218209"/>
    </source>
</evidence>
<sequence length="153" mass="15939">MERLPAVRARTGRRLPPPAVTSGRPAATATMRTPRVATAAAAPPPPTPSPATASAAAAAWHARPSRRSKRASPSRRSSSRGTWRRPSRTSSPPSRRAPSPPPSPCLATGVKSASTSKTSGGSPKPPLSCPPTLPRRALGASATRPPTRRRRRA</sequence>
<keyword evidence="3" id="KW-1185">Reference proteome</keyword>
<protein>
    <submittedName>
        <fullName evidence="2">Uncharacterized protein</fullName>
    </submittedName>
</protein>
<feature type="compositionally biased region" description="Pro residues" evidence="1">
    <location>
        <begin position="123"/>
        <end position="133"/>
    </location>
</feature>
<feature type="region of interest" description="Disordered" evidence="1">
    <location>
        <begin position="1"/>
        <end position="153"/>
    </location>
</feature>
<evidence type="ECO:0000256" key="1">
    <source>
        <dbReference type="SAM" id="MobiDB-lite"/>
    </source>
</evidence>
<proteinExistence type="predicted"/>
<feature type="compositionally biased region" description="Low complexity" evidence="1">
    <location>
        <begin position="108"/>
        <end position="122"/>
    </location>
</feature>
<dbReference type="Proteomes" id="UP000218209">
    <property type="component" value="Unassembled WGS sequence"/>
</dbReference>
<feature type="compositionally biased region" description="Low complexity" evidence="1">
    <location>
        <begin position="50"/>
        <end position="62"/>
    </location>
</feature>
<name>A0A1X6NIU0_PORUM</name>
<feature type="compositionally biased region" description="Low complexity" evidence="1">
    <location>
        <begin position="88"/>
        <end position="97"/>
    </location>
</feature>
<dbReference type="EMBL" id="KV920406">
    <property type="protein sequence ID" value="OSX68529.1"/>
    <property type="molecule type" value="Genomic_DNA"/>
</dbReference>
<accession>A0A1X6NIU0</accession>
<feature type="compositionally biased region" description="Basic residues" evidence="1">
    <location>
        <begin position="63"/>
        <end position="73"/>
    </location>
</feature>
<organism evidence="2 3">
    <name type="scientific">Porphyra umbilicalis</name>
    <name type="common">Purple laver</name>
    <name type="synonym">Red alga</name>
    <dbReference type="NCBI Taxonomy" id="2786"/>
    <lineage>
        <taxon>Eukaryota</taxon>
        <taxon>Rhodophyta</taxon>
        <taxon>Bangiophyceae</taxon>
        <taxon>Bangiales</taxon>
        <taxon>Bangiaceae</taxon>
        <taxon>Porphyra</taxon>
    </lineage>
</organism>
<evidence type="ECO:0000313" key="2">
    <source>
        <dbReference type="EMBL" id="OSX68529.1"/>
    </source>
</evidence>
<feature type="compositionally biased region" description="Low complexity" evidence="1">
    <location>
        <begin position="24"/>
        <end position="41"/>
    </location>
</feature>
<reference evidence="2 3" key="1">
    <citation type="submission" date="2017-03" db="EMBL/GenBank/DDBJ databases">
        <title>WGS assembly of Porphyra umbilicalis.</title>
        <authorList>
            <person name="Brawley S.H."/>
            <person name="Blouin N.A."/>
            <person name="Ficko-Blean E."/>
            <person name="Wheeler G.L."/>
            <person name="Lohr M."/>
            <person name="Goodson H.V."/>
            <person name="Jenkins J.W."/>
            <person name="Blaby-Haas C.E."/>
            <person name="Helliwell K.E."/>
            <person name="Chan C."/>
            <person name="Marriage T."/>
            <person name="Bhattacharya D."/>
            <person name="Klein A.S."/>
            <person name="Badis Y."/>
            <person name="Brodie J."/>
            <person name="Cao Y."/>
            <person name="Collen J."/>
            <person name="Dittami S.M."/>
            <person name="Gachon C.M."/>
            <person name="Green B.R."/>
            <person name="Karpowicz S."/>
            <person name="Kim J.W."/>
            <person name="Kudahl U."/>
            <person name="Lin S."/>
            <person name="Michel G."/>
            <person name="Mittag M."/>
            <person name="Olson B.J."/>
            <person name="Pangilinan J."/>
            <person name="Peng Y."/>
            <person name="Qiu H."/>
            <person name="Shu S."/>
            <person name="Singer J.T."/>
            <person name="Smith A.G."/>
            <person name="Sprecher B.N."/>
            <person name="Wagner V."/>
            <person name="Wang W."/>
            <person name="Wang Z.-Y."/>
            <person name="Yan J."/>
            <person name="Yarish C."/>
            <person name="Zoeuner-Riek S."/>
            <person name="Zhuang Y."/>
            <person name="Zou Y."/>
            <person name="Lindquist E.A."/>
            <person name="Grimwood J."/>
            <person name="Barry K."/>
            <person name="Rokhsar D.S."/>
            <person name="Schmutz J."/>
            <person name="Stiller J.W."/>
            <person name="Grossman A.R."/>
            <person name="Prochnik S.E."/>
        </authorList>
    </citation>
    <scope>NUCLEOTIDE SEQUENCE [LARGE SCALE GENOMIC DNA]</scope>
    <source>
        <strain evidence="2">4086291</strain>
    </source>
</reference>